<proteinExistence type="predicted"/>
<dbReference type="Gramene" id="Solyc01g095220.2.1">
    <property type="protein sequence ID" value="Solyc01g095220.2.1"/>
    <property type="gene ID" value="Solyc01g095220.2"/>
</dbReference>
<dbReference type="InParanoid" id="K4AZR1"/>
<protein>
    <submittedName>
        <fullName evidence="1">Uncharacterized protein</fullName>
    </submittedName>
</protein>
<dbReference type="Proteomes" id="UP000004994">
    <property type="component" value="Chromosome 1"/>
</dbReference>
<evidence type="ECO:0000313" key="2">
    <source>
        <dbReference type="Proteomes" id="UP000004994"/>
    </source>
</evidence>
<reference evidence="1" key="2">
    <citation type="submission" date="2015-06" db="UniProtKB">
        <authorList>
            <consortium name="EnsemblPlants"/>
        </authorList>
    </citation>
    <scope>IDENTIFICATION</scope>
    <source>
        <strain evidence="1">cv. Heinz 1706</strain>
    </source>
</reference>
<dbReference type="PaxDb" id="4081-Solyc01g095220.2.1"/>
<evidence type="ECO:0000313" key="1">
    <source>
        <dbReference type="EnsemblPlants" id="Solyc01g095220.2.1"/>
    </source>
</evidence>
<dbReference type="AlphaFoldDB" id="K4AZR1"/>
<name>K4AZR1_SOLLC</name>
<accession>K4AZR1</accession>
<organism evidence="1">
    <name type="scientific">Solanum lycopersicum</name>
    <name type="common">Tomato</name>
    <name type="synonym">Lycopersicon esculentum</name>
    <dbReference type="NCBI Taxonomy" id="4081"/>
    <lineage>
        <taxon>Eukaryota</taxon>
        <taxon>Viridiplantae</taxon>
        <taxon>Streptophyta</taxon>
        <taxon>Embryophyta</taxon>
        <taxon>Tracheophyta</taxon>
        <taxon>Spermatophyta</taxon>
        <taxon>Magnoliopsida</taxon>
        <taxon>eudicotyledons</taxon>
        <taxon>Gunneridae</taxon>
        <taxon>Pentapetalae</taxon>
        <taxon>asterids</taxon>
        <taxon>lamiids</taxon>
        <taxon>Solanales</taxon>
        <taxon>Solanaceae</taxon>
        <taxon>Solanoideae</taxon>
        <taxon>Solaneae</taxon>
        <taxon>Solanum</taxon>
        <taxon>Solanum subgen. Lycopersicon</taxon>
    </lineage>
</organism>
<keyword evidence="2" id="KW-1185">Reference proteome</keyword>
<reference evidence="1" key="1">
    <citation type="journal article" date="2012" name="Nature">
        <title>The tomato genome sequence provides insights into fleshy fruit evolution.</title>
        <authorList>
            <consortium name="Tomato Genome Consortium"/>
        </authorList>
    </citation>
    <scope>NUCLEOTIDE SEQUENCE [LARGE SCALE GENOMIC DNA]</scope>
    <source>
        <strain evidence="1">cv. Heinz 1706</strain>
    </source>
</reference>
<sequence length="43" mass="5170">MQTRSSFFHRVSDNAARLYIKRDTHVMYYHRGSVKTLGLSWRP</sequence>
<dbReference type="EnsemblPlants" id="Solyc01g095220.2.1">
    <property type="protein sequence ID" value="Solyc01g095220.2.1"/>
    <property type="gene ID" value="Solyc01g095220.2"/>
</dbReference>
<dbReference type="HOGENOM" id="CLU_3243164_0_0_1"/>